<evidence type="ECO:0000313" key="2">
    <source>
        <dbReference type="EMBL" id="MBB5175226.1"/>
    </source>
</evidence>
<keyword evidence="1" id="KW-0812">Transmembrane</keyword>
<proteinExistence type="predicted"/>
<dbReference type="AlphaFoldDB" id="A0A9Q2HEV6"/>
<sequence length="30" mass="3503">MLISTLLPFITMSCLFISIVLFKKFLIKKI</sequence>
<organism evidence="2 3">
    <name type="scientific">Nosocomiicoccus ampullae</name>
    <dbReference type="NCBI Taxonomy" id="489910"/>
    <lineage>
        <taxon>Bacteria</taxon>
        <taxon>Bacillati</taxon>
        <taxon>Bacillota</taxon>
        <taxon>Bacilli</taxon>
        <taxon>Bacillales</taxon>
        <taxon>Staphylococcaceae</taxon>
        <taxon>Nosocomiicoccus</taxon>
    </lineage>
</organism>
<dbReference type="EMBL" id="JACHHF010000001">
    <property type="protein sequence ID" value="MBB5175226.1"/>
    <property type="molecule type" value="Genomic_DNA"/>
</dbReference>
<reference evidence="2 3" key="1">
    <citation type="submission" date="2020-08" db="EMBL/GenBank/DDBJ databases">
        <title>Genomic Encyclopedia of Type Strains, Phase IV (KMG-IV): sequencing the most valuable type-strain genomes for metagenomic binning, comparative biology and taxonomic classification.</title>
        <authorList>
            <person name="Goeker M."/>
        </authorList>
    </citation>
    <scope>NUCLEOTIDE SEQUENCE [LARGE SCALE GENOMIC DNA]</scope>
    <source>
        <strain evidence="2 3">DSM 19163</strain>
    </source>
</reference>
<keyword evidence="1" id="KW-1133">Transmembrane helix</keyword>
<keyword evidence="1" id="KW-0472">Membrane</keyword>
<name>A0A9Q2HEV6_9STAP</name>
<accession>A0A9Q2HEV6</accession>
<evidence type="ECO:0000313" key="3">
    <source>
        <dbReference type="Proteomes" id="UP000579136"/>
    </source>
</evidence>
<feature type="transmembrane region" description="Helical" evidence="1">
    <location>
        <begin position="6"/>
        <end position="26"/>
    </location>
</feature>
<comment type="caution">
    <text evidence="2">The sequence shown here is derived from an EMBL/GenBank/DDBJ whole genome shotgun (WGS) entry which is preliminary data.</text>
</comment>
<gene>
    <name evidence="2" type="ORF">HNQ45_000084</name>
</gene>
<keyword evidence="3" id="KW-1185">Reference proteome</keyword>
<evidence type="ECO:0000256" key="1">
    <source>
        <dbReference type="SAM" id="Phobius"/>
    </source>
</evidence>
<dbReference type="Proteomes" id="UP000579136">
    <property type="component" value="Unassembled WGS sequence"/>
</dbReference>
<protein>
    <submittedName>
        <fullName evidence="2">Uncharacterized protein</fullName>
    </submittedName>
</protein>